<keyword evidence="4" id="KW-1185">Reference proteome</keyword>
<feature type="compositionally biased region" description="Low complexity" evidence="2">
    <location>
        <begin position="906"/>
        <end position="917"/>
    </location>
</feature>
<feature type="compositionally biased region" description="Gly residues" evidence="2">
    <location>
        <begin position="946"/>
        <end position="955"/>
    </location>
</feature>
<feature type="coiled-coil region" evidence="1">
    <location>
        <begin position="189"/>
        <end position="223"/>
    </location>
</feature>
<evidence type="ECO:0000313" key="4">
    <source>
        <dbReference type="Proteomes" id="UP001165122"/>
    </source>
</evidence>
<gene>
    <name evidence="3" type="ORF">TrLO_g3679</name>
</gene>
<evidence type="ECO:0000313" key="3">
    <source>
        <dbReference type="EMBL" id="GMI12862.1"/>
    </source>
</evidence>
<accession>A0A9W7FI53</accession>
<dbReference type="Proteomes" id="UP001165122">
    <property type="component" value="Unassembled WGS sequence"/>
</dbReference>
<dbReference type="Gene3D" id="3.80.10.10">
    <property type="entry name" value="Ribonuclease Inhibitor"/>
    <property type="match status" value="1"/>
</dbReference>
<protein>
    <submittedName>
        <fullName evidence="3">Uncharacterized protein</fullName>
    </submittedName>
</protein>
<sequence>MSKPPTPSFSVDGTALNAWETHDPSNSENVNAGAKAVAERTLMDLQKQLASSALALKQAKNMIGSLRSDKKTLKEKNLKLTGQNHQVLASLESTKQDALAISSSLNDIQTQSNRVKNDKDVINIQLKDARKRFEESKEMLVRTKDDNAALRFDMREMTKERDSLLESKTAILTQLENLRDSTQPNVDLVSDLSLRKREMSGQMAALESELRTSRNEAAEMRQEMLVKTETASVLSAQIMAIQKKGTVVSYGDMQRYQMLETDLAQVSSRYSDLEKSLDAHNEMLREESNKVDNMREDNERLRREKERMNKKMEGLEGEVKEQKRRAKEFEEKLKLLTGRKTRRIRGPPFGKNTEELADDILKVQNDKTIKSTLGRLVTTNSNSNSSLRQSMKRNKNLEGTIKMLSDKVNFLMLEQKGGRAKLARGNIKRNAVMKMLESQRKQNRELHKRLGELFDKGNEEGSGSGINVGGKTGQNFYDVRTVLERSIFNYHVKKQKDGPDKVFEVSKPFELVYIDGNEASHSTLLYGGGGAGYYDVKVKGGVGEAVRMKCNDIVRRYQVKNFIKTVNVEVAERLVNVLNFSYGLEKEAASMCSELRGDLLGACGVIDELKKSLVRGGERLEGEREGKMKSVMKYVQESFDSTTATTLRLSSSYLDDETFNSVCSQILTSDPSCMPTAIGAPLQEGGSVEAIIVKDNFLTDLSCDCLTDVLKNSQMLKMIDLRGNCISGGGISALKSAALANISIEKVESRKDGVIVCTRDVDFEGGDLVIDVRNNDEGREDEAAGLLDRRVIEVLVEGLEEVRKRCRNERNGPAASGATGGKKIGGRRKVGGRVGGFRKTIGGGGGGKNRSVKNEAGFGNEFIDYALTAPPAHMPLVKTSAFMTQGADDLIGLGGVGEKKRDGEDSVAMSAAAASDAPPGERELGNLLEKKIKLMERRAKAKKMSSGGGGGGGWNAGRKWASSSGGSRIRPGGRVRPKSAGVTGAKTTFGGGGGGMGGSSGIRRPPKSTLRGRGGGGGGATRPKSAMLRRLPFGR</sequence>
<reference evidence="4" key="1">
    <citation type="journal article" date="2023" name="Commun. Biol.">
        <title>Genome analysis of Parmales, the sister group of diatoms, reveals the evolutionary specialization of diatoms from phago-mixotrophs to photoautotrophs.</title>
        <authorList>
            <person name="Ban H."/>
            <person name="Sato S."/>
            <person name="Yoshikawa S."/>
            <person name="Yamada K."/>
            <person name="Nakamura Y."/>
            <person name="Ichinomiya M."/>
            <person name="Sato N."/>
            <person name="Blanc-Mathieu R."/>
            <person name="Endo H."/>
            <person name="Kuwata A."/>
            <person name="Ogata H."/>
        </authorList>
    </citation>
    <scope>NUCLEOTIDE SEQUENCE [LARGE SCALE GENOMIC DNA]</scope>
    <source>
        <strain evidence="4">NIES 3700</strain>
    </source>
</reference>
<evidence type="ECO:0000256" key="2">
    <source>
        <dbReference type="SAM" id="MobiDB-lite"/>
    </source>
</evidence>
<dbReference type="EMBL" id="BRXW01000182">
    <property type="protein sequence ID" value="GMI12862.1"/>
    <property type="molecule type" value="Genomic_DNA"/>
</dbReference>
<comment type="caution">
    <text evidence="3">The sequence shown here is derived from an EMBL/GenBank/DDBJ whole genome shotgun (WGS) entry which is preliminary data.</text>
</comment>
<organism evidence="3 4">
    <name type="scientific">Triparma laevis f. longispina</name>
    <dbReference type="NCBI Taxonomy" id="1714387"/>
    <lineage>
        <taxon>Eukaryota</taxon>
        <taxon>Sar</taxon>
        <taxon>Stramenopiles</taxon>
        <taxon>Ochrophyta</taxon>
        <taxon>Bolidophyceae</taxon>
        <taxon>Parmales</taxon>
        <taxon>Triparmaceae</taxon>
        <taxon>Triparma</taxon>
    </lineage>
</organism>
<feature type="region of interest" description="Disordered" evidence="2">
    <location>
        <begin position="942"/>
        <end position="1035"/>
    </location>
</feature>
<name>A0A9W7FI53_9STRA</name>
<dbReference type="AlphaFoldDB" id="A0A9W7FI53"/>
<feature type="coiled-coil region" evidence="1">
    <location>
        <begin position="42"/>
        <end position="76"/>
    </location>
</feature>
<feature type="coiled-coil region" evidence="1">
    <location>
        <begin position="256"/>
        <end position="339"/>
    </location>
</feature>
<dbReference type="SUPFAM" id="SSF52047">
    <property type="entry name" value="RNI-like"/>
    <property type="match status" value="1"/>
</dbReference>
<evidence type="ECO:0000256" key="1">
    <source>
        <dbReference type="SAM" id="Coils"/>
    </source>
</evidence>
<feature type="compositionally biased region" description="Gly residues" evidence="2">
    <location>
        <begin position="989"/>
        <end position="1000"/>
    </location>
</feature>
<dbReference type="OrthoDB" id="195568at2759"/>
<dbReference type="InterPro" id="IPR032675">
    <property type="entry name" value="LRR_dom_sf"/>
</dbReference>
<feature type="region of interest" description="Disordered" evidence="2">
    <location>
        <begin position="899"/>
        <end position="922"/>
    </location>
</feature>
<proteinExistence type="predicted"/>
<feature type="coiled-coil region" evidence="1">
    <location>
        <begin position="387"/>
        <end position="456"/>
    </location>
</feature>
<keyword evidence="1" id="KW-0175">Coiled coil</keyword>